<keyword evidence="3" id="KW-0520">NAD</keyword>
<dbReference type="InterPro" id="IPR058205">
    <property type="entry name" value="D-LDH-like"/>
</dbReference>
<sequence>MKLLVYSAKKFEVPFLERANKNNYHVVFTHNALDSETAYQAVGFDAISIFSGDDASLTVLEKLRDFGVKYITLRSAGYNNIHVKCAKRFGIKIANAPDYSPYAIAEHAVALLLALNRKIVVASSQVHQYNFLQDNLLGFDLNKKTVGIVGVGRIGAIMAKIMHGFGCTILSNDLAPDPLLIKDYGIQYVDLEELLTKSDIVTLHVPLTHDTHYLIDEIQLKAMKKGALLINTARGAVVNTKALINALKKNEIAGYATDVYEKEKGLFFKDHSASGDIKDHQLKELLSLHAVLLTPHQAFVTKEALANIADITFYNIDCWAKGKESKNELGYETLIS</sequence>
<accession>A0ABV2ST38</accession>
<dbReference type="PANTHER" id="PTHR43026">
    <property type="entry name" value="2-HYDROXYACID DEHYDROGENASE HOMOLOG 1-RELATED"/>
    <property type="match status" value="1"/>
</dbReference>
<comment type="similarity">
    <text evidence="1 4">Belongs to the D-isomer specific 2-hydroxyacid dehydrogenase family.</text>
</comment>
<dbReference type="PROSITE" id="PS00670">
    <property type="entry name" value="D_2_HYDROXYACID_DH_2"/>
    <property type="match status" value="1"/>
</dbReference>
<dbReference type="InterPro" id="IPR006140">
    <property type="entry name" value="D-isomer_DH_NAD-bd"/>
</dbReference>
<dbReference type="Gene3D" id="3.40.50.720">
    <property type="entry name" value="NAD(P)-binding Rossmann-like Domain"/>
    <property type="match status" value="2"/>
</dbReference>
<dbReference type="Pfam" id="PF02826">
    <property type="entry name" value="2-Hacid_dh_C"/>
    <property type="match status" value="1"/>
</dbReference>
<evidence type="ECO:0000256" key="4">
    <source>
        <dbReference type="RuleBase" id="RU003719"/>
    </source>
</evidence>
<dbReference type="EMBL" id="JBEXAE010000002">
    <property type="protein sequence ID" value="MET6989915.1"/>
    <property type="molecule type" value="Genomic_DNA"/>
</dbReference>
<organism evidence="7 8">
    <name type="scientific">Sediminicola arcticus</name>
    <dbReference type="NCBI Taxonomy" id="1574308"/>
    <lineage>
        <taxon>Bacteria</taxon>
        <taxon>Pseudomonadati</taxon>
        <taxon>Bacteroidota</taxon>
        <taxon>Flavobacteriia</taxon>
        <taxon>Flavobacteriales</taxon>
        <taxon>Flavobacteriaceae</taxon>
        <taxon>Sediminicola</taxon>
    </lineage>
</organism>
<evidence type="ECO:0000313" key="8">
    <source>
        <dbReference type="Proteomes" id="UP001549799"/>
    </source>
</evidence>
<evidence type="ECO:0000256" key="1">
    <source>
        <dbReference type="ARBA" id="ARBA00005854"/>
    </source>
</evidence>
<gene>
    <name evidence="7" type="ORF">ABXZ36_04545</name>
</gene>
<evidence type="ECO:0000259" key="5">
    <source>
        <dbReference type="Pfam" id="PF00389"/>
    </source>
</evidence>
<feature type="domain" description="D-isomer specific 2-hydroxyacid dehydrogenase NAD-binding" evidence="6">
    <location>
        <begin position="109"/>
        <end position="298"/>
    </location>
</feature>
<dbReference type="RefSeq" id="WP_354614296.1">
    <property type="nucleotide sequence ID" value="NZ_JBEXAE010000002.1"/>
</dbReference>
<dbReference type="InterPro" id="IPR036291">
    <property type="entry name" value="NAD(P)-bd_dom_sf"/>
</dbReference>
<evidence type="ECO:0000259" key="6">
    <source>
        <dbReference type="Pfam" id="PF02826"/>
    </source>
</evidence>
<protein>
    <submittedName>
        <fullName evidence="7">2-hydroxyacid dehydrogenase</fullName>
        <ecNumber evidence="7">1.1.1.28</ecNumber>
    </submittedName>
</protein>
<dbReference type="SUPFAM" id="SSF52283">
    <property type="entry name" value="Formate/glycerate dehydrogenase catalytic domain-like"/>
    <property type="match status" value="1"/>
</dbReference>
<dbReference type="GO" id="GO:0008720">
    <property type="term" value="F:D-lactate dehydrogenase (NAD+) activity"/>
    <property type="evidence" value="ECO:0007669"/>
    <property type="project" value="UniProtKB-EC"/>
</dbReference>
<comment type="caution">
    <text evidence="7">The sequence shown here is derived from an EMBL/GenBank/DDBJ whole genome shotgun (WGS) entry which is preliminary data.</text>
</comment>
<dbReference type="PANTHER" id="PTHR43026:SF1">
    <property type="entry name" value="2-HYDROXYACID DEHYDROGENASE HOMOLOG 1-RELATED"/>
    <property type="match status" value="1"/>
</dbReference>
<dbReference type="InterPro" id="IPR029753">
    <property type="entry name" value="D-isomer_DH_CS"/>
</dbReference>
<name>A0ABV2ST38_9FLAO</name>
<feature type="domain" description="D-isomer specific 2-hydroxyacid dehydrogenase catalytic" evidence="5">
    <location>
        <begin position="9"/>
        <end position="328"/>
    </location>
</feature>
<dbReference type="CDD" id="cd12183">
    <property type="entry name" value="LDH_like_2"/>
    <property type="match status" value="1"/>
</dbReference>
<dbReference type="Pfam" id="PF00389">
    <property type="entry name" value="2-Hacid_dh"/>
    <property type="match status" value="1"/>
</dbReference>
<keyword evidence="8" id="KW-1185">Reference proteome</keyword>
<dbReference type="EC" id="1.1.1.28" evidence="7"/>
<evidence type="ECO:0000256" key="2">
    <source>
        <dbReference type="ARBA" id="ARBA00023002"/>
    </source>
</evidence>
<reference evidence="7 8" key="1">
    <citation type="submission" date="2024-07" db="EMBL/GenBank/DDBJ databases">
        <title>The genome sequence of type strain Sediminicola arcticus GDMCC 1.2805.</title>
        <authorList>
            <person name="Liu Y."/>
        </authorList>
    </citation>
    <scope>NUCLEOTIDE SEQUENCE [LARGE SCALE GENOMIC DNA]</scope>
    <source>
        <strain evidence="7 8">GDMCC 1.2805</strain>
    </source>
</reference>
<evidence type="ECO:0000256" key="3">
    <source>
        <dbReference type="ARBA" id="ARBA00023027"/>
    </source>
</evidence>
<proteinExistence type="inferred from homology"/>
<dbReference type="PROSITE" id="PS00671">
    <property type="entry name" value="D_2_HYDROXYACID_DH_3"/>
    <property type="match status" value="1"/>
</dbReference>
<evidence type="ECO:0000313" key="7">
    <source>
        <dbReference type="EMBL" id="MET6989915.1"/>
    </source>
</evidence>
<dbReference type="SUPFAM" id="SSF51735">
    <property type="entry name" value="NAD(P)-binding Rossmann-fold domains"/>
    <property type="match status" value="1"/>
</dbReference>
<keyword evidence="2 4" id="KW-0560">Oxidoreductase</keyword>
<dbReference type="InterPro" id="IPR006139">
    <property type="entry name" value="D-isomer_2_OHA_DH_cat_dom"/>
</dbReference>
<dbReference type="Proteomes" id="UP001549799">
    <property type="component" value="Unassembled WGS sequence"/>
</dbReference>